<dbReference type="Proteomes" id="UP000254425">
    <property type="component" value="Chromosome"/>
</dbReference>
<evidence type="ECO:0000313" key="1">
    <source>
        <dbReference type="EMBL" id="AXK37339.1"/>
    </source>
</evidence>
<dbReference type="EMBL" id="CP031320">
    <property type="protein sequence ID" value="AXK37339.1"/>
    <property type="molecule type" value="Genomic_DNA"/>
</dbReference>
<dbReference type="GO" id="GO:0032259">
    <property type="term" value="P:methylation"/>
    <property type="evidence" value="ECO:0007669"/>
    <property type="project" value="UniProtKB-KW"/>
</dbReference>
<reference evidence="1 2" key="1">
    <citation type="submission" date="2018-07" db="EMBL/GenBank/DDBJ databases">
        <title>Draft genome of the type strain Streptomyces armeniacus ATCC 15676.</title>
        <authorList>
            <person name="Labana P."/>
            <person name="Gosse J.T."/>
            <person name="Boddy C.N."/>
        </authorList>
    </citation>
    <scope>NUCLEOTIDE SEQUENCE [LARGE SCALE GENOMIC DNA]</scope>
    <source>
        <strain evidence="1 2">ATCC 15676</strain>
    </source>
</reference>
<dbReference type="Gene3D" id="3.40.50.150">
    <property type="entry name" value="Vaccinia Virus protein VP39"/>
    <property type="match status" value="1"/>
</dbReference>
<dbReference type="AlphaFoldDB" id="A0A345Y0C3"/>
<keyword evidence="2" id="KW-1185">Reference proteome</keyword>
<dbReference type="GO" id="GO:0008168">
    <property type="term" value="F:methyltransferase activity"/>
    <property type="evidence" value="ECO:0007669"/>
    <property type="project" value="UniProtKB-KW"/>
</dbReference>
<organism evidence="1 2">
    <name type="scientific">Streptomyces armeniacus</name>
    <dbReference type="NCBI Taxonomy" id="83291"/>
    <lineage>
        <taxon>Bacteria</taxon>
        <taxon>Bacillati</taxon>
        <taxon>Actinomycetota</taxon>
        <taxon>Actinomycetes</taxon>
        <taxon>Kitasatosporales</taxon>
        <taxon>Streptomycetaceae</taxon>
        <taxon>Streptomyces</taxon>
    </lineage>
</organism>
<dbReference type="PANTHER" id="PTHR18895:SF74">
    <property type="entry name" value="MTRF1L RELEASE FACTOR GLUTAMINE METHYLTRANSFERASE"/>
    <property type="match status" value="1"/>
</dbReference>
<dbReference type="Pfam" id="PF06325">
    <property type="entry name" value="PrmA"/>
    <property type="match status" value="1"/>
</dbReference>
<accession>A0A345Y0C3</accession>
<proteinExistence type="predicted"/>
<gene>
    <name evidence="1" type="ORF">DVA86_14765</name>
</gene>
<sequence length="219" mass="24218">MYDREWDLFEDVFPPVYTRSTAVSVELLGLDGGSTRLPERGSLLEVGCGAGVLAVLGALAGCERVVASDINPQAAANAARNAERHGVQDRLRSVQSDLFAALDPGERFDTIFWHSNYVRGPEDYEFDSVHDQAYIDPGYEAHRRYLIEAPHWTTPEGSALLHFCSRGDIEALRRIAESCDRGLRLLRTIEVHEGEYGDDVVEHLLFEVNPLNGSAATSS</sequence>
<evidence type="ECO:0000313" key="2">
    <source>
        <dbReference type="Proteomes" id="UP000254425"/>
    </source>
</evidence>
<keyword evidence="1" id="KW-0489">Methyltransferase</keyword>
<dbReference type="CDD" id="cd02440">
    <property type="entry name" value="AdoMet_MTases"/>
    <property type="match status" value="1"/>
</dbReference>
<dbReference type="PANTHER" id="PTHR18895">
    <property type="entry name" value="HEMK METHYLTRANSFERASE"/>
    <property type="match status" value="1"/>
</dbReference>
<dbReference type="KEGG" id="sarm:DVA86_14765"/>
<dbReference type="InterPro" id="IPR029063">
    <property type="entry name" value="SAM-dependent_MTases_sf"/>
</dbReference>
<dbReference type="SUPFAM" id="SSF53335">
    <property type="entry name" value="S-adenosyl-L-methionine-dependent methyltransferases"/>
    <property type="match status" value="1"/>
</dbReference>
<name>A0A345Y0C3_9ACTN</name>
<keyword evidence="1" id="KW-0808">Transferase</keyword>
<protein>
    <submittedName>
        <fullName evidence="1">Methyltransferase domain-containing protein</fullName>
    </submittedName>
</protein>
<dbReference type="InterPro" id="IPR050320">
    <property type="entry name" value="N5-glutamine_MTase"/>
</dbReference>